<accession>Q2HW19</accession>
<reference evidence="11" key="5">
    <citation type="submission" date="2015-04" db="UniProtKB">
        <authorList>
            <consortium name="EnsemblPlants"/>
        </authorList>
    </citation>
    <scope>IDENTIFICATION</scope>
    <source>
        <strain evidence="11">cv. Jemalong A17</strain>
    </source>
</reference>
<dbReference type="CDD" id="cd02245">
    <property type="entry name" value="cupin_7S_vicilin-like_C"/>
    <property type="match status" value="1"/>
</dbReference>
<evidence type="ECO:0000256" key="2">
    <source>
        <dbReference type="ARBA" id="ARBA00022554"/>
    </source>
</evidence>
<dbReference type="GO" id="GO:0033095">
    <property type="term" value="C:aleurone grain"/>
    <property type="evidence" value="ECO:0007669"/>
    <property type="project" value="UniProtKB-SubCell"/>
</dbReference>
<dbReference type="STRING" id="3880.Q2HW19"/>
<reference evidence="9 12" key="4">
    <citation type="journal article" date="2014" name="BMC Genomics">
        <title>An improved genome release (version Mt4.0) for the model legume Medicago truncatula.</title>
        <authorList>
            <person name="Tang H."/>
            <person name="Krishnakumar V."/>
            <person name="Bidwell S."/>
            <person name="Rosen B."/>
            <person name="Chan A."/>
            <person name="Zhou S."/>
            <person name="Gentzbittel L."/>
            <person name="Childs K.L."/>
            <person name="Yandell M."/>
            <person name="Gundlach H."/>
            <person name="Mayer K.F."/>
            <person name="Schwartz D.C."/>
            <person name="Town C.D."/>
        </authorList>
    </citation>
    <scope>GENOME REANNOTATION</scope>
    <source>
        <strain evidence="11 12">cv. Jemalong A17</strain>
    </source>
</reference>
<dbReference type="SMART" id="SM00835">
    <property type="entry name" value="Cupin_1"/>
    <property type="match status" value="2"/>
</dbReference>
<evidence type="ECO:0000313" key="8">
    <source>
        <dbReference type="EMBL" id="ABD28364.1"/>
    </source>
</evidence>
<dbReference type="InterPro" id="IPR014710">
    <property type="entry name" value="RmlC-like_jellyroll"/>
</dbReference>
<reference evidence="8" key="2">
    <citation type="submission" date="2007-03" db="EMBL/GenBank/DDBJ databases">
        <authorList>
            <consortium name="The International Medicago Genome Annotation Group"/>
        </authorList>
    </citation>
    <scope>NUCLEOTIDE SEQUENCE</scope>
</reference>
<evidence type="ECO:0000313" key="12">
    <source>
        <dbReference type="Proteomes" id="UP000002051"/>
    </source>
</evidence>
<dbReference type="Gene3D" id="2.60.120.10">
    <property type="entry name" value="Jelly Rolls"/>
    <property type="match status" value="2"/>
</dbReference>
<evidence type="ECO:0000256" key="1">
    <source>
        <dbReference type="ARBA" id="ARBA00003839"/>
    </source>
</evidence>
<dbReference type="SUPFAM" id="SSF51182">
    <property type="entry name" value="RmlC-like cupins"/>
    <property type="match status" value="2"/>
</dbReference>
<reference evidence="9 12" key="3">
    <citation type="journal article" date="2011" name="Nature">
        <title>The Medicago genome provides insight into the evolution of rhizobial symbioses.</title>
        <authorList>
            <person name="Young N.D."/>
            <person name="Debelle F."/>
            <person name="Oldroyd G.E."/>
            <person name="Geurts R."/>
            <person name="Cannon S.B."/>
            <person name="Udvardi M.K."/>
            <person name="Benedito V.A."/>
            <person name="Mayer K.F."/>
            <person name="Gouzy J."/>
            <person name="Schoof H."/>
            <person name="Van de Peer Y."/>
            <person name="Proost S."/>
            <person name="Cook D.R."/>
            <person name="Meyers B.C."/>
            <person name="Spannagl M."/>
            <person name="Cheung F."/>
            <person name="De Mita S."/>
            <person name="Krishnakumar V."/>
            <person name="Gundlach H."/>
            <person name="Zhou S."/>
            <person name="Mudge J."/>
            <person name="Bharti A.K."/>
            <person name="Murray J.D."/>
            <person name="Naoumkina M.A."/>
            <person name="Rosen B."/>
            <person name="Silverstein K.A."/>
            <person name="Tang H."/>
            <person name="Rombauts S."/>
            <person name="Zhao P.X."/>
            <person name="Zhou P."/>
            <person name="Barbe V."/>
            <person name="Bardou P."/>
            <person name="Bechner M."/>
            <person name="Bellec A."/>
            <person name="Berger A."/>
            <person name="Berges H."/>
            <person name="Bidwell S."/>
            <person name="Bisseling T."/>
            <person name="Choisne N."/>
            <person name="Couloux A."/>
            <person name="Denny R."/>
            <person name="Deshpande S."/>
            <person name="Dai X."/>
            <person name="Doyle J.J."/>
            <person name="Dudez A.M."/>
            <person name="Farmer A.D."/>
            <person name="Fouteau S."/>
            <person name="Franken C."/>
            <person name="Gibelin C."/>
            <person name="Gish J."/>
            <person name="Goldstein S."/>
            <person name="Gonzalez A.J."/>
            <person name="Green P.J."/>
            <person name="Hallab A."/>
            <person name="Hartog M."/>
            <person name="Hua A."/>
            <person name="Humphray S.J."/>
            <person name="Jeong D.H."/>
            <person name="Jing Y."/>
            <person name="Jocker A."/>
            <person name="Kenton S.M."/>
            <person name="Kim D.J."/>
            <person name="Klee K."/>
            <person name="Lai H."/>
            <person name="Lang C."/>
            <person name="Lin S."/>
            <person name="Macmil S.L."/>
            <person name="Magdelenat G."/>
            <person name="Matthews L."/>
            <person name="McCorrison J."/>
            <person name="Monaghan E.L."/>
            <person name="Mun J.H."/>
            <person name="Najar F.Z."/>
            <person name="Nicholson C."/>
            <person name="Noirot C."/>
            <person name="O'Bleness M."/>
            <person name="Paule C.R."/>
            <person name="Poulain J."/>
            <person name="Prion F."/>
            <person name="Qin B."/>
            <person name="Qu C."/>
            <person name="Retzel E.F."/>
            <person name="Riddle C."/>
            <person name="Sallet E."/>
            <person name="Samain S."/>
            <person name="Samson N."/>
            <person name="Sanders I."/>
            <person name="Saurat O."/>
            <person name="Scarpelli C."/>
            <person name="Schiex T."/>
            <person name="Segurens B."/>
            <person name="Severin A.J."/>
            <person name="Sherrier D.J."/>
            <person name="Shi R."/>
            <person name="Sims S."/>
            <person name="Singer S.R."/>
            <person name="Sinharoy S."/>
            <person name="Sterck L."/>
            <person name="Viollet A."/>
            <person name="Wang B.B."/>
            <person name="Wang K."/>
            <person name="Wang M."/>
            <person name="Wang X."/>
            <person name="Warfsmann J."/>
            <person name="Weissenbach J."/>
            <person name="White D.D."/>
            <person name="White J.D."/>
            <person name="Wiley G.B."/>
            <person name="Wincker P."/>
            <person name="Xing Y."/>
            <person name="Yang L."/>
            <person name="Yao Z."/>
            <person name="Ying F."/>
            <person name="Zhai J."/>
            <person name="Zhou L."/>
            <person name="Zuber A."/>
            <person name="Denarie J."/>
            <person name="Dixon R.A."/>
            <person name="May G.D."/>
            <person name="Schwartz D.C."/>
            <person name="Rogers J."/>
            <person name="Quetier F."/>
            <person name="Town C.D."/>
            <person name="Roe B.A."/>
        </authorList>
    </citation>
    <scope>NUCLEOTIDE SEQUENCE [LARGE SCALE GENOMIC DNA]</scope>
    <source>
        <strain evidence="9">A17</strain>
        <strain evidence="11 12">cv. Jemalong A17</strain>
    </source>
</reference>
<dbReference type="InterPro" id="IPR011051">
    <property type="entry name" value="RmlC_Cupin_sf"/>
</dbReference>
<comment type="function">
    <text evidence="1">Seed storage protein.</text>
</comment>
<feature type="region of interest" description="Disordered" evidence="5">
    <location>
        <begin position="326"/>
        <end position="351"/>
    </location>
</feature>
<dbReference type="PaxDb" id="3880-AES80367"/>
<dbReference type="EnsemblPlants" id="AES80367">
    <property type="protein sequence ID" value="AES80367"/>
    <property type="gene ID" value="MTR_7g079770"/>
</dbReference>
<comment type="subcellular location">
    <subcellularLocation>
        <location evidence="4">Vacuole</location>
        <location evidence="4">Aleurone grain</location>
    </subcellularLocation>
</comment>
<evidence type="ECO:0000259" key="7">
    <source>
        <dbReference type="SMART" id="SM00835"/>
    </source>
</evidence>
<dbReference type="EMBL" id="CM001223">
    <property type="protein sequence ID" value="AES80367.1"/>
    <property type="molecule type" value="Genomic_DNA"/>
</dbReference>
<evidence type="ECO:0000256" key="6">
    <source>
        <dbReference type="SAM" id="SignalP"/>
    </source>
</evidence>
<protein>
    <submittedName>
        <fullName evidence="8">Cupin, RmlC-type</fullName>
    </submittedName>
    <submittedName>
        <fullName evidence="10">Putative rmlC-like jelly roll protein</fullName>
    </submittedName>
    <submittedName>
        <fullName evidence="9">Vicilin 47 kDa protein</fullName>
    </submittedName>
</protein>
<dbReference type="PANTHER" id="PTHR31189:SF41">
    <property type="entry name" value="VICILIN C72"/>
    <property type="match status" value="1"/>
</dbReference>
<gene>
    <name evidence="11" type="primary">11411322</name>
    <name evidence="9" type="ordered locus">MTR_7g079770</name>
    <name evidence="8" type="ORF">MtrDRAFT_AC148289g8v2</name>
    <name evidence="10" type="ORF">MtrunA17_Chr7g0249171</name>
</gene>
<dbReference type="Gramene" id="rna41645">
    <property type="protein sequence ID" value="RHN47090.1"/>
    <property type="gene ID" value="gene41645"/>
</dbReference>
<dbReference type="KEGG" id="mtr:11411322"/>
<reference evidence="8" key="1">
    <citation type="submission" date="2004-05" db="EMBL/GenBank/DDBJ databases">
        <authorList>
            <person name="Town C.D."/>
        </authorList>
    </citation>
    <scope>NUCLEOTIDE SEQUENCE</scope>
</reference>
<keyword evidence="2" id="KW-0926">Vacuole</keyword>
<evidence type="ECO:0000256" key="5">
    <source>
        <dbReference type="SAM" id="MobiDB-lite"/>
    </source>
</evidence>
<proteinExistence type="inferred from homology"/>
<dbReference type="Proteomes" id="UP000002051">
    <property type="component" value="Unassembled WGS sequence"/>
</dbReference>
<dbReference type="HOGENOM" id="CLU_018703_0_1_1"/>
<dbReference type="EMBL" id="PSQE01000007">
    <property type="protein sequence ID" value="RHN47090.1"/>
    <property type="molecule type" value="Genomic_DNA"/>
</dbReference>
<dbReference type="InterPro" id="IPR050253">
    <property type="entry name" value="Seed_Storage-Functional"/>
</dbReference>
<keyword evidence="6" id="KW-0732">Signal</keyword>
<dbReference type="Pfam" id="PF00190">
    <property type="entry name" value="Cupin_1"/>
    <property type="match status" value="2"/>
</dbReference>
<comment type="similarity">
    <text evidence="3">Belongs to the 7S seed storage protein family.</text>
</comment>
<feature type="region of interest" description="Disordered" evidence="5">
    <location>
        <begin position="236"/>
        <end position="258"/>
    </location>
</feature>
<name>Q2HW19_MEDTR</name>
<dbReference type="OMA" id="CARFEMA"/>
<feature type="region of interest" description="Disordered" evidence="5">
    <location>
        <begin position="433"/>
        <end position="452"/>
    </location>
</feature>
<organism evidence="8">
    <name type="scientific">Medicago truncatula</name>
    <name type="common">Barrel medic</name>
    <name type="synonym">Medicago tribuloides</name>
    <dbReference type="NCBI Taxonomy" id="3880"/>
    <lineage>
        <taxon>Eukaryota</taxon>
        <taxon>Viridiplantae</taxon>
        <taxon>Streptophyta</taxon>
        <taxon>Embryophyta</taxon>
        <taxon>Tracheophyta</taxon>
        <taxon>Spermatophyta</taxon>
        <taxon>Magnoliopsida</taxon>
        <taxon>eudicotyledons</taxon>
        <taxon>Gunneridae</taxon>
        <taxon>Pentapetalae</taxon>
        <taxon>rosids</taxon>
        <taxon>fabids</taxon>
        <taxon>Fabales</taxon>
        <taxon>Fabaceae</taxon>
        <taxon>Papilionoideae</taxon>
        <taxon>50 kb inversion clade</taxon>
        <taxon>NPAAA clade</taxon>
        <taxon>Hologalegina</taxon>
        <taxon>IRL clade</taxon>
        <taxon>Trifolieae</taxon>
        <taxon>Medicago</taxon>
    </lineage>
</organism>
<sequence length="463" mass="53121">MAIKAPFQLLMLLGIFFLASVCVSSRDDRHDQENPFFFNANHFQTLFENENGHIRLLQRFDKRSKIFENLQNYRLLEYHSKPHTLFLPQHNDADFILAVLSGKAILTVLNPDNRNSFNLERGDTIKLPAGSIAYLANRDDNEDLRVLDLAIPVNRPGKFQSFSLSGSQNQQSFFSGFSKNILEAAFNANYEEIERVLIEEHEQEPQHRRGLRKDRRQQSQDSNVIVKVSREQIEELSRHAKSSSRRSGSSESAPFNLRSREPIYSNEFGNFFEITPEKNPQLKDLDILVNYAEIREGSLLLPHFNSRATVIVVVDEGKGEFELVGQRNENQQEQREEDEQQEEERSQQVQRYRARLSPGDVYVIPAGHPTVVSASSDLSLLGFGINAENNERNFLAGEEDNVISQIERPVKEVAFPGSAQDVESLLKNQRQSYFANAQPQQREREEGRSQRQRELISSILGVF</sequence>
<evidence type="ECO:0000313" key="10">
    <source>
        <dbReference type="EMBL" id="RHN47090.1"/>
    </source>
</evidence>
<dbReference type="Proteomes" id="UP000265566">
    <property type="component" value="Chromosome 7"/>
</dbReference>
<dbReference type="InterPro" id="IPR006045">
    <property type="entry name" value="Cupin_1"/>
</dbReference>
<keyword evidence="12" id="KW-1185">Reference proteome</keyword>
<dbReference type="OrthoDB" id="1425232at2759"/>
<feature type="domain" description="Cupin type-1" evidence="7">
    <location>
        <begin position="38"/>
        <end position="194"/>
    </location>
</feature>
<feature type="chain" id="PRO_5014586165" evidence="6">
    <location>
        <begin position="25"/>
        <end position="463"/>
    </location>
</feature>
<dbReference type="AlphaFoldDB" id="Q2HW19"/>
<dbReference type="eggNOG" id="ENOG502QQEP">
    <property type="taxonomic scope" value="Eukaryota"/>
</dbReference>
<feature type="region of interest" description="Disordered" evidence="5">
    <location>
        <begin position="201"/>
        <end position="224"/>
    </location>
</feature>
<reference evidence="10" key="6">
    <citation type="journal article" date="2018" name="Nat. Plants">
        <title>Whole-genome landscape of Medicago truncatula symbiotic genes.</title>
        <authorList>
            <person name="Pecrix Y."/>
            <person name="Gamas P."/>
            <person name="Carrere S."/>
        </authorList>
    </citation>
    <scope>NUCLEOTIDE SEQUENCE</scope>
    <source>
        <tissue evidence="10">Leaves</tissue>
    </source>
</reference>
<feature type="compositionally biased region" description="Basic and acidic residues" evidence="5">
    <location>
        <begin position="441"/>
        <end position="452"/>
    </location>
</feature>
<feature type="signal peptide" evidence="6">
    <location>
        <begin position="1"/>
        <end position="24"/>
    </location>
</feature>
<evidence type="ECO:0000256" key="4">
    <source>
        <dbReference type="ARBA" id="ARBA00023770"/>
    </source>
</evidence>
<evidence type="ECO:0000313" key="11">
    <source>
        <dbReference type="EnsemblPlants" id="AES80367"/>
    </source>
</evidence>
<dbReference type="CDD" id="cd02244">
    <property type="entry name" value="cupin_7S_vicilin-like_N"/>
    <property type="match status" value="1"/>
</dbReference>
<dbReference type="PANTHER" id="PTHR31189">
    <property type="entry name" value="OS03G0336100 PROTEIN-RELATED"/>
    <property type="match status" value="1"/>
</dbReference>
<evidence type="ECO:0000313" key="9">
    <source>
        <dbReference type="EMBL" id="AES80367.1"/>
    </source>
</evidence>
<evidence type="ECO:0000256" key="3">
    <source>
        <dbReference type="ARBA" id="ARBA00023597"/>
    </source>
</evidence>
<dbReference type="EMBL" id="AC148289">
    <property type="protein sequence ID" value="ABD28364.1"/>
    <property type="molecule type" value="Genomic_DNA"/>
</dbReference>
<feature type="domain" description="Cupin type-1" evidence="7">
    <location>
        <begin position="255"/>
        <end position="423"/>
    </location>
</feature>